<dbReference type="PRINTS" id="PR00409">
    <property type="entry name" value="PHDIOXRDTASE"/>
</dbReference>
<dbReference type="SUPFAM" id="SSF54292">
    <property type="entry name" value="2Fe-2S ferredoxin-like"/>
    <property type="match status" value="1"/>
</dbReference>
<keyword evidence="4" id="KW-0001">2Fe-2S</keyword>
<dbReference type="CDD" id="cd06185">
    <property type="entry name" value="PDR_like"/>
    <property type="match status" value="1"/>
</dbReference>
<dbReference type="PANTHER" id="PTHR47354">
    <property type="entry name" value="NADH OXIDOREDUCTASE HCR"/>
    <property type="match status" value="1"/>
</dbReference>
<dbReference type="InterPro" id="IPR017927">
    <property type="entry name" value="FAD-bd_FR_type"/>
</dbReference>
<keyword evidence="12" id="KW-1185">Reference proteome</keyword>
<evidence type="ECO:0000259" key="9">
    <source>
        <dbReference type="PROSITE" id="PS51085"/>
    </source>
</evidence>
<name>A0A1C3UQ42_9HYPH</name>
<dbReference type="OrthoDB" id="9792185at2"/>
<reference evidence="12" key="1">
    <citation type="submission" date="2016-08" db="EMBL/GenBank/DDBJ databases">
        <authorList>
            <person name="Varghese N."/>
            <person name="Submissions Spin"/>
        </authorList>
    </citation>
    <scope>NUCLEOTIDE SEQUENCE [LARGE SCALE GENOMIC DNA]</scope>
    <source>
        <strain evidence="12">HAMBI 2971</strain>
    </source>
</reference>
<dbReference type="SUPFAM" id="SSF52343">
    <property type="entry name" value="Ferredoxin reductase-like, C-terminal NADP-linked domain"/>
    <property type="match status" value="1"/>
</dbReference>
<proteinExistence type="predicted"/>
<gene>
    <name evidence="11" type="ORF">GA0061102_10054</name>
</gene>
<keyword evidence="3" id="KW-0288">FMN</keyword>
<dbReference type="Gene3D" id="3.10.20.30">
    <property type="match status" value="1"/>
</dbReference>
<evidence type="ECO:0000256" key="7">
    <source>
        <dbReference type="ARBA" id="ARBA00023004"/>
    </source>
</evidence>
<dbReference type="PROSITE" id="PS51085">
    <property type="entry name" value="2FE2S_FER_2"/>
    <property type="match status" value="1"/>
</dbReference>
<keyword evidence="6" id="KW-0560">Oxidoreductase</keyword>
<feature type="domain" description="2Fe-2S ferredoxin-type" evidence="9">
    <location>
        <begin position="234"/>
        <end position="321"/>
    </location>
</feature>
<dbReference type="InterPro" id="IPR001041">
    <property type="entry name" value="2Fe-2S_ferredoxin-type"/>
</dbReference>
<evidence type="ECO:0000313" key="11">
    <source>
        <dbReference type="EMBL" id="SCB17457.1"/>
    </source>
</evidence>
<keyword evidence="8" id="KW-0411">Iron-sulfur</keyword>
<dbReference type="SUPFAM" id="SSF63380">
    <property type="entry name" value="Riboflavin synthase domain-like"/>
    <property type="match status" value="1"/>
</dbReference>
<dbReference type="GO" id="GO:0046872">
    <property type="term" value="F:metal ion binding"/>
    <property type="evidence" value="ECO:0007669"/>
    <property type="project" value="UniProtKB-KW"/>
</dbReference>
<protein>
    <submittedName>
        <fullName evidence="11">Ferredoxin-NADP reductase</fullName>
    </submittedName>
</protein>
<organism evidence="11 12">
    <name type="scientific">Rhizobium miluonense</name>
    <dbReference type="NCBI Taxonomy" id="411945"/>
    <lineage>
        <taxon>Bacteria</taxon>
        <taxon>Pseudomonadati</taxon>
        <taxon>Pseudomonadota</taxon>
        <taxon>Alphaproteobacteria</taxon>
        <taxon>Hyphomicrobiales</taxon>
        <taxon>Rhizobiaceae</taxon>
        <taxon>Rhizobium/Agrobacterium group</taxon>
        <taxon>Rhizobium</taxon>
    </lineage>
</organism>
<dbReference type="GO" id="GO:0016491">
    <property type="term" value="F:oxidoreductase activity"/>
    <property type="evidence" value="ECO:0007669"/>
    <property type="project" value="UniProtKB-KW"/>
</dbReference>
<dbReference type="Gene3D" id="3.40.50.80">
    <property type="entry name" value="Nucleotide-binding domain of ferredoxin-NADP reductase (FNR) module"/>
    <property type="match status" value="1"/>
</dbReference>
<dbReference type="InterPro" id="IPR006058">
    <property type="entry name" value="2Fe2S_fd_BS"/>
</dbReference>
<dbReference type="InterPro" id="IPR017938">
    <property type="entry name" value="Riboflavin_synthase-like_b-brl"/>
</dbReference>
<dbReference type="EMBL" id="FMAH01000005">
    <property type="protein sequence ID" value="SCB17457.1"/>
    <property type="molecule type" value="Genomic_DNA"/>
</dbReference>
<sequence length="321" mass="35625">MSGGTEIPVRVAKVTPIAERIKRFRFERLDGKPMPYFSGGAHVIVSMNDEGHMRRNAYSLMSPPHDCSAYEISVLRVEDSRGGSAFMHEKVREGDQLKVSYPVNLFQPDWRGRKHLLIAGGIGITPFIAMMQQFSREGVNFELHYAVRSLDRGAYCRELVEQYGSQRVKIYCDADRNFIPVARLLESQPLGTHLYVCGPSGMIDGVLRTGIEAGWPEQNLHSERFLSSQPGKPFSIELTRSGKTVHVGHHESMLEAIEAAGVDAPFLCRGGACGQCETGVAVCDGKLLHQDVYLTEQEKASGRKVMICVSRFEGSALHLDL</sequence>
<comment type="cofactor">
    <cofactor evidence="1">
        <name>FMN</name>
        <dbReference type="ChEBI" id="CHEBI:58210"/>
    </cofactor>
</comment>
<dbReference type="InterPro" id="IPR050415">
    <property type="entry name" value="MRET"/>
</dbReference>
<dbReference type="InterPro" id="IPR039261">
    <property type="entry name" value="FNR_nucleotide-bd"/>
</dbReference>
<dbReference type="InterPro" id="IPR054582">
    <property type="entry name" value="DmmA-like_N"/>
</dbReference>
<dbReference type="STRING" id="411945.GA0061102_10054"/>
<dbReference type="CDD" id="cd00207">
    <property type="entry name" value="fer2"/>
    <property type="match status" value="1"/>
</dbReference>
<evidence type="ECO:0000256" key="6">
    <source>
        <dbReference type="ARBA" id="ARBA00023002"/>
    </source>
</evidence>
<dbReference type="GO" id="GO:0051537">
    <property type="term" value="F:2 iron, 2 sulfur cluster binding"/>
    <property type="evidence" value="ECO:0007669"/>
    <property type="project" value="UniProtKB-KW"/>
</dbReference>
<dbReference type="PROSITE" id="PS00197">
    <property type="entry name" value="2FE2S_FER_1"/>
    <property type="match status" value="1"/>
</dbReference>
<evidence type="ECO:0000259" key="10">
    <source>
        <dbReference type="PROSITE" id="PS51384"/>
    </source>
</evidence>
<dbReference type="Proteomes" id="UP000199435">
    <property type="component" value="Unassembled WGS sequence"/>
</dbReference>
<dbReference type="Pfam" id="PF22290">
    <property type="entry name" value="DmmA-like_N"/>
    <property type="match status" value="1"/>
</dbReference>
<keyword evidence="5" id="KW-0479">Metal-binding</keyword>
<accession>A0A1C3UQ42</accession>
<evidence type="ECO:0000256" key="3">
    <source>
        <dbReference type="ARBA" id="ARBA00022643"/>
    </source>
</evidence>
<keyword evidence="2" id="KW-0285">Flavoprotein</keyword>
<dbReference type="PROSITE" id="PS51384">
    <property type="entry name" value="FAD_FR"/>
    <property type="match status" value="1"/>
</dbReference>
<dbReference type="InterPro" id="IPR012675">
    <property type="entry name" value="Beta-grasp_dom_sf"/>
</dbReference>
<evidence type="ECO:0000256" key="2">
    <source>
        <dbReference type="ARBA" id="ARBA00022630"/>
    </source>
</evidence>
<dbReference type="Gene3D" id="2.40.30.10">
    <property type="entry name" value="Translation factors"/>
    <property type="match status" value="1"/>
</dbReference>
<evidence type="ECO:0000256" key="5">
    <source>
        <dbReference type="ARBA" id="ARBA00022723"/>
    </source>
</evidence>
<evidence type="ECO:0000256" key="1">
    <source>
        <dbReference type="ARBA" id="ARBA00001917"/>
    </source>
</evidence>
<evidence type="ECO:0000313" key="12">
    <source>
        <dbReference type="Proteomes" id="UP000199435"/>
    </source>
</evidence>
<dbReference type="InterPro" id="IPR036010">
    <property type="entry name" value="2Fe-2S_ferredoxin-like_sf"/>
</dbReference>
<evidence type="ECO:0000256" key="8">
    <source>
        <dbReference type="ARBA" id="ARBA00023014"/>
    </source>
</evidence>
<evidence type="ECO:0000256" key="4">
    <source>
        <dbReference type="ARBA" id="ARBA00022714"/>
    </source>
</evidence>
<feature type="domain" description="FAD-binding FR-type" evidence="10">
    <location>
        <begin position="4"/>
        <end position="109"/>
    </location>
</feature>
<dbReference type="AlphaFoldDB" id="A0A1C3UQ42"/>
<dbReference type="PANTHER" id="PTHR47354:SF1">
    <property type="entry name" value="CARNITINE MONOOXYGENASE REDUCTASE SUBUNIT"/>
    <property type="match status" value="1"/>
</dbReference>
<dbReference type="Pfam" id="PF00111">
    <property type="entry name" value="Fer2"/>
    <property type="match status" value="1"/>
</dbReference>
<dbReference type="RefSeq" id="WP_092845319.1">
    <property type="nucleotide sequence ID" value="NZ_FMAH01000005.1"/>
</dbReference>
<keyword evidence="7" id="KW-0408">Iron</keyword>